<gene>
    <name evidence="1" type="ORF">RM574_04165</name>
</gene>
<proteinExistence type="predicted"/>
<dbReference type="Proteomes" id="UP001183607">
    <property type="component" value="Unassembled WGS sequence"/>
</dbReference>
<comment type="caution">
    <text evidence="1">The sequence shown here is derived from an EMBL/GenBank/DDBJ whole genome shotgun (WGS) entry which is preliminary data.</text>
</comment>
<evidence type="ECO:0000313" key="2">
    <source>
        <dbReference type="Proteomes" id="UP001183607"/>
    </source>
</evidence>
<dbReference type="AlphaFoldDB" id="A0ABD5DZN0"/>
<reference evidence="2" key="1">
    <citation type="submission" date="2023-07" db="EMBL/GenBank/DDBJ databases">
        <title>30 novel species of actinomycetes from the DSMZ collection.</title>
        <authorList>
            <person name="Nouioui I."/>
        </authorList>
    </citation>
    <scope>NUCLEOTIDE SEQUENCE [LARGE SCALE GENOMIC DNA]</scope>
    <source>
        <strain evidence="2">DSM 41982</strain>
    </source>
</reference>
<dbReference type="EMBL" id="JAVRER010000005">
    <property type="protein sequence ID" value="MDT0414676.1"/>
    <property type="molecule type" value="Genomic_DNA"/>
</dbReference>
<organism evidence="1 2">
    <name type="scientific">Streptomyces evansiae</name>
    <dbReference type="NCBI Taxonomy" id="3075535"/>
    <lineage>
        <taxon>Bacteria</taxon>
        <taxon>Bacillati</taxon>
        <taxon>Actinomycetota</taxon>
        <taxon>Actinomycetes</taxon>
        <taxon>Kitasatosporales</taxon>
        <taxon>Streptomycetaceae</taxon>
        <taxon>Streptomyces</taxon>
    </lineage>
</organism>
<dbReference type="RefSeq" id="WP_093853318.1">
    <property type="nucleotide sequence ID" value="NZ_JAVRER010000005.1"/>
</dbReference>
<protein>
    <submittedName>
        <fullName evidence="1">Uncharacterized protein</fullName>
    </submittedName>
</protein>
<sequence length="100" mass="10097">MRSYQGPALLLGEGTGVSAAGIDVVVSLTVLEPSDGPEGRGEPWTATLEAAAGSRALADLSGLALLLRLPTGAEGEILLEWVSEDTRDSGRATGNGAPPL</sequence>
<accession>A0ABD5DZN0</accession>
<evidence type="ECO:0000313" key="1">
    <source>
        <dbReference type="EMBL" id="MDT0414676.1"/>
    </source>
</evidence>
<name>A0ABD5DZN0_9ACTN</name>